<dbReference type="InterPro" id="IPR022634">
    <property type="entry name" value="DNA_polIII_beta_N"/>
</dbReference>
<dbReference type="Pfam" id="PF02767">
    <property type="entry name" value="DNA_pol3_beta_2"/>
    <property type="match status" value="1"/>
</dbReference>
<dbReference type="PANTHER" id="PTHR30478">
    <property type="entry name" value="DNA POLYMERASE III SUBUNIT BETA"/>
    <property type="match status" value="1"/>
</dbReference>
<dbReference type="Gene3D" id="3.70.10.10">
    <property type="match status" value="1"/>
</dbReference>
<comment type="subcellular location">
    <subcellularLocation>
        <location evidence="1 9">Cytoplasm</location>
    </subcellularLocation>
</comment>
<dbReference type="GO" id="GO:0003887">
    <property type="term" value="F:DNA-directed DNA polymerase activity"/>
    <property type="evidence" value="ECO:0007669"/>
    <property type="project" value="UniProtKB-UniRule"/>
</dbReference>
<name>A0A0G1T6C9_9BACT</name>
<dbReference type="GO" id="GO:0008408">
    <property type="term" value="F:3'-5' exonuclease activity"/>
    <property type="evidence" value="ECO:0007669"/>
    <property type="project" value="InterPro"/>
</dbReference>
<dbReference type="InterPro" id="IPR022635">
    <property type="entry name" value="DNA_polIII_beta_C"/>
</dbReference>
<organism evidence="13 14">
    <name type="scientific">Candidatus Giovannonibacteria bacterium GW2011_GWB1_47_6b</name>
    <dbReference type="NCBI Taxonomy" id="1618655"/>
    <lineage>
        <taxon>Bacteria</taxon>
        <taxon>Candidatus Giovannoniibacteriota</taxon>
    </lineage>
</organism>
<keyword evidence="7 9" id="KW-0239">DNA-directed DNA polymerase</keyword>
<protein>
    <recommendedName>
        <fullName evidence="9">Beta sliding clamp</fullName>
    </recommendedName>
</protein>
<evidence type="ECO:0000313" key="14">
    <source>
        <dbReference type="Proteomes" id="UP000034682"/>
    </source>
</evidence>
<evidence type="ECO:0000256" key="7">
    <source>
        <dbReference type="ARBA" id="ARBA00022932"/>
    </source>
</evidence>
<dbReference type="Pfam" id="PF02768">
    <property type="entry name" value="DNA_pol3_beta_3"/>
    <property type="match status" value="1"/>
</dbReference>
<feature type="domain" description="DNA polymerase III beta sliding clamp C-terminal" evidence="12">
    <location>
        <begin position="248"/>
        <end position="368"/>
    </location>
</feature>
<evidence type="ECO:0000259" key="11">
    <source>
        <dbReference type="Pfam" id="PF02767"/>
    </source>
</evidence>
<dbReference type="SMART" id="SM00480">
    <property type="entry name" value="POL3Bc"/>
    <property type="match status" value="1"/>
</dbReference>
<dbReference type="InterPro" id="IPR001001">
    <property type="entry name" value="DNA_polIII_beta"/>
</dbReference>
<evidence type="ECO:0000259" key="10">
    <source>
        <dbReference type="Pfam" id="PF00712"/>
    </source>
</evidence>
<evidence type="ECO:0000256" key="6">
    <source>
        <dbReference type="ARBA" id="ARBA00022705"/>
    </source>
</evidence>
<evidence type="ECO:0000256" key="2">
    <source>
        <dbReference type="ARBA" id="ARBA00010752"/>
    </source>
</evidence>
<sequence length="371" mass="41486">MKIIILRSNLKESLSAVEKAISESGNLPILKNVLLKTYNNKIKIAATNLDLAITKLASGKIIEEGGITVPFSTFYNLVNNSDSERIAIETDNNNLIFKTDNYSARIQGVGHEEFPIIPKIDNEDHFIELPTQVFKDGVSKVLSAVQVSEIRPEISGVLLDFRSNNLKLVATDAFRLAQKTIGEGQFKTNFSQEFKIIVPLKTISEVVKIFSENQPIKIHIDGSQILFKNEDTELISRLINGEYPDYEQIIPKSTENEITLDKFQLINAVKLASNFSGRTNDVKLKVDEGKKVMEVYSASQYVGENNYLIPVKAKGDGVPEIAFNWRYFLDGLRIVDGDNLFFGANGSNKPSVIKSPEDPSYFYILMPIKNG</sequence>
<evidence type="ECO:0000256" key="3">
    <source>
        <dbReference type="ARBA" id="ARBA00022490"/>
    </source>
</evidence>
<keyword evidence="8" id="KW-0238">DNA-binding</keyword>
<dbReference type="GO" id="GO:0009360">
    <property type="term" value="C:DNA polymerase III complex"/>
    <property type="evidence" value="ECO:0007669"/>
    <property type="project" value="InterPro"/>
</dbReference>
<feature type="domain" description="DNA polymerase III beta sliding clamp central" evidence="11">
    <location>
        <begin position="128"/>
        <end position="245"/>
    </location>
</feature>
<gene>
    <name evidence="13" type="ORF">UY02_C0003G0016</name>
</gene>
<evidence type="ECO:0000313" key="13">
    <source>
        <dbReference type="EMBL" id="KKU77351.1"/>
    </source>
</evidence>
<dbReference type="GO" id="GO:0003677">
    <property type="term" value="F:DNA binding"/>
    <property type="evidence" value="ECO:0007669"/>
    <property type="project" value="UniProtKB-UniRule"/>
</dbReference>
<dbReference type="InterPro" id="IPR022637">
    <property type="entry name" value="DNA_polIII_beta_cen"/>
</dbReference>
<dbReference type="PANTHER" id="PTHR30478:SF0">
    <property type="entry name" value="BETA SLIDING CLAMP"/>
    <property type="match status" value="1"/>
</dbReference>
<dbReference type="InterPro" id="IPR046938">
    <property type="entry name" value="DNA_clamp_sf"/>
</dbReference>
<keyword evidence="6 9" id="KW-0235">DNA replication</keyword>
<dbReference type="Proteomes" id="UP000034682">
    <property type="component" value="Unassembled WGS sequence"/>
</dbReference>
<accession>A0A0G1T6C9</accession>
<dbReference type="CDD" id="cd00140">
    <property type="entry name" value="beta_clamp"/>
    <property type="match status" value="1"/>
</dbReference>
<keyword evidence="4 9" id="KW-0808">Transferase</keyword>
<dbReference type="AlphaFoldDB" id="A0A0G1T6C9"/>
<dbReference type="SUPFAM" id="SSF55979">
    <property type="entry name" value="DNA clamp"/>
    <property type="match status" value="3"/>
</dbReference>
<evidence type="ECO:0000256" key="9">
    <source>
        <dbReference type="PIRNR" id="PIRNR000804"/>
    </source>
</evidence>
<reference evidence="13 14" key="1">
    <citation type="journal article" date="2015" name="Nature">
        <title>rRNA introns, odd ribosomes, and small enigmatic genomes across a large radiation of phyla.</title>
        <authorList>
            <person name="Brown C.T."/>
            <person name="Hug L.A."/>
            <person name="Thomas B.C."/>
            <person name="Sharon I."/>
            <person name="Castelle C.J."/>
            <person name="Singh A."/>
            <person name="Wilkins M.J."/>
            <person name="Williams K.H."/>
            <person name="Banfield J.F."/>
        </authorList>
    </citation>
    <scope>NUCLEOTIDE SEQUENCE [LARGE SCALE GENOMIC DNA]</scope>
</reference>
<comment type="caution">
    <text evidence="13">The sequence shown here is derived from an EMBL/GenBank/DDBJ whole genome shotgun (WGS) entry which is preliminary data.</text>
</comment>
<feature type="domain" description="DNA polymerase III beta sliding clamp N-terminal" evidence="10">
    <location>
        <begin position="1"/>
        <end position="118"/>
    </location>
</feature>
<comment type="similarity">
    <text evidence="2 9">Belongs to the beta sliding clamp family.</text>
</comment>
<dbReference type="Pfam" id="PF00712">
    <property type="entry name" value="DNA_pol3_beta"/>
    <property type="match status" value="1"/>
</dbReference>
<dbReference type="GO" id="GO:0005737">
    <property type="term" value="C:cytoplasm"/>
    <property type="evidence" value="ECO:0007669"/>
    <property type="project" value="UniProtKB-SubCell"/>
</dbReference>
<comment type="function">
    <text evidence="9">Confers DNA tethering and processivity to DNA polymerases and other proteins. Acts as a clamp, forming a ring around DNA (a reaction catalyzed by the clamp-loading complex) which diffuses in an ATP-independent manner freely and bidirectionally along dsDNA. Initially characterized for its ability to contact the catalytic subunit of DNA polymerase III (Pol III), a complex, multichain enzyme responsible for most of the replicative synthesis in bacteria; Pol III exhibits 3'-5' exonuclease proofreading activity. The beta chain is required for initiation of replication as well as for processivity of DNA replication.</text>
</comment>
<evidence type="ECO:0000259" key="12">
    <source>
        <dbReference type="Pfam" id="PF02768"/>
    </source>
</evidence>
<keyword evidence="5 9" id="KW-0548">Nucleotidyltransferase</keyword>
<evidence type="ECO:0000256" key="4">
    <source>
        <dbReference type="ARBA" id="ARBA00022679"/>
    </source>
</evidence>
<comment type="subunit">
    <text evidence="9">Forms a ring-shaped head-to-tail homodimer around DNA.</text>
</comment>
<evidence type="ECO:0000256" key="5">
    <source>
        <dbReference type="ARBA" id="ARBA00022695"/>
    </source>
</evidence>
<keyword evidence="3 9" id="KW-0963">Cytoplasm</keyword>
<evidence type="ECO:0000256" key="1">
    <source>
        <dbReference type="ARBA" id="ARBA00004496"/>
    </source>
</evidence>
<dbReference type="Gene3D" id="3.10.150.10">
    <property type="entry name" value="DNA Polymerase III, subunit A, domain 2"/>
    <property type="match status" value="1"/>
</dbReference>
<dbReference type="EMBL" id="LCOK01000003">
    <property type="protein sequence ID" value="KKU77351.1"/>
    <property type="molecule type" value="Genomic_DNA"/>
</dbReference>
<dbReference type="NCBIfam" id="TIGR00663">
    <property type="entry name" value="dnan"/>
    <property type="match status" value="1"/>
</dbReference>
<dbReference type="PIRSF" id="PIRSF000804">
    <property type="entry name" value="DNA_pol_III_b"/>
    <property type="match status" value="1"/>
</dbReference>
<proteinExistence type="inferred from homology"/>
<dbReference type="GO" id="GO:0006271">
    <property type="term" value="P:DNA strand elongation involved in DNA replication"/>
    <property type="evidence" value="ECO:0007669"/>
    <property type="project" value="TreeGrafter"/>
</dbReference>
<evidence type="ECO:0000256" key="8">
    <source>
        <dbReference type="ARBA" id="ARBA00023125"/>
    </source>
</evidence>